<dbReference type="Pfam" id="PF00067">
    <property type="entry name" value="p450"/>
    <property type="match status" value="1"/>
</dbReference>
<dbReference type="OrthoDB" id="9764248at2"/>
<dbReference type="SUPFAM" id="SSF48264">
    <property type="entry name" value="Cytochrome P450"/>
    <property type="match status" value="1"/>
</dbReference>
<dbReference type="InterPro" id="IPR002403">
    <property type="entry name" value="Cyt_P450_E_grp-IV"/>
</dbReference>
<evidence type="ECO:0000256" key="4">
    <source>
        <dbReference type="ARBA" id="ARBA00023002"/>
    </source>
</evidence>
<dbReference type="Gene3D" id="1.10.630.10">
    <property type="entry name" value="Cytochrome P450"/>
    <property type="match status" value="1"/>
</dbReference>
<sequence length="482" mass="53718">MSNSFKTGACRLRIMRAMDKSKQPETTFAATQATSTSSAARPPGPAGIGFQQMRAMRRDYLGTVGGWHQRWGDVVQQRLMVYRDYSFLHPEHVRELLVASHEQLIRWPRATEIFASAHGQSVLVAEGSAWKRQRQMLQPGFAPKRVDALLPLMVAAGQQALQRWQGAGREAFGFEAAMTQLTMEVILRSLFSRSDEAQGRAAAEAVHVLSLVAMGEFYWPVSSPLWAPWKAPKRRALATLDGFIRRELARRREDDTPHDDLLDMMIRARDPEGRGFDEGGLRDECMTTFLAGHETTAAALTWWGWCMASHPQEQQAIAEELDQVLAGRAPTAADLPQLPRLSRSIKETLRLYPPGAALLTRIASTPVRVAGFEIPPGAMIRLTPALTQRDPRWFQEPEAFRPERFDPGSGHGEIPRGAYLPFGAGPRVCLGSHFATTEMMVIGALILQHHRLAPVPGLAPPTPRLDITLRPSQALQLRLERR</sequence>
<dbReference type="InterPro" id="IPR036396">
    <property type="entry name" value="Cyt_P450_sf"/>
</dbReference>
<dbReference type="PANTHER" id="PTHR24291:SF50">
    <property type="entry name" value="BIFUNCTIONAL ALBAFLAVENONE MONOOXYGENASE_TERPENE SYNTHASE"/>
    <property type="match status" value="1"/>
</dbReference>
<keyword evidence="4 8" id="KW-0560">Oxidoreductase</keyword>
<evidence type="ECO:0000256" key="1">
    <source>
        <dbReference type="ARBA" id="ARBA00010617"/>
    </source>
</evidence>
<protein>
    <submittedName>
        <fullName evidence="10">Cytochrome P450</fullName>
    </submittedName>
</protein>
<dbReference type="AlphaFoldDB" id="A0A2N8KZZ2"/>
<dbReference type="PROSITE" id="PS00086">
    <property type="entry name" value="CYTOCHROME_P450"/>
    <property type="match status" value="1"/>
</dbReference>
<comment type="similarity">
    <text evidence="1 8">Belongs to the cytochrome P450 family.</text>
</comment>
<comment type="caution">
    <text evidence="10">The sequence shown here is derived from an EMBL/GenBank/DDBJ whole genome shotgun (WGS) entry which is preliminary data.</text>
</comment>
<dbReference type="Proteomes" id="UP000235916">
    <property type="component" value="Unassembled WGS sequence"/>
</dbReference>
<proteinExistence type="inferred from homology"/>
<evidence type="ECO:0000256" key="8">
    <source>
        <dbReference type="RuleBase" id="RU000461"/>
    </source>
</evidence>
<evidence type="ECO:0000313" key="11">
    <source>
        <dbReference type="Proteomes" id="UP000235916"/>
    </source>
</evidence>
<dbReference type="GO" id="GO:0016705">
    <property type="term" value="F:oxidoreductase activity, acting on paired donors, with incorporation or reduction of molecular oxygen"/>
    <property type="evidence" value="ECO:0007669"/>
    <property type="project" value="InterPro"/>
</dbReference>
<evidence type="ECO:0000256" key="7">
    <source>
        <dbReference type="PIRSR" id="PIRSR602403-1"/>
    </source>
</evidence>
<comment type="cofactor">
    <cofactor evidence="7">
        <name>heme</name>
        <dbReference type="ChEBI" id="CHEBI:30413"/>
    </cofactor>
</comment>
<dbReference type="PANTHER" id="PTHR24291">
    <property type="entry name" value="CYTOCHROME P450 FAMILY 4"/>
    <property type="match status" value="1"/>
</dbReference>
<keyword evidence="5 7" id="KW-0408">Iron</keyword>
<dbReference type="RefSeq" id="WP_102768918.1">
    <property type="nucleotide sequence ID" value="NZ_POSP01000003.1"/>
</dbReference>
<organism evidence="10 11">
    <name type="scientific">Kinneretia aquatilis</name>
    <dbReference type="NCBI Taxonomy" id="2070761"/>
    <lineage>
        <taxon>Bacteria</taxon>
        <taxon>Pseudomonadati</taxon>
        <taxon>Pseudomonadota</taxon>
        <taxon>Betaproteobacteria</taxon>
        <taxon>Burkholderiales</taxon>
        <taxon>Sphaerotilaceae</taxon>
        <taxon>Roseateles</taxon>
    </lineage>
</organism>
<evidence type="ECO:0000256" key="6">
    <source>
        <dbReference type="ARBA" id="ARBA00023033"/>
    </source>
</evidence>
<evidence type="ECO:0000256" key="5">
    <source>
        <dbReference type="ARBA" id="ARBA00023004"/>
    </source>
</evidence>
<accession>A0A2N8KZZ2</accession>
<dbReference type="InterPro" id="IPR050196">
    <property type="entry name" value="Cytochrome_P450_Monoox"/>
</dbReference>
<dbReference type="InterPro" id="IPR017972">
    <property type="entry name" value="Cyt_P450_CS"/>
</dbReference>
<dbReference type="PRINTS" id="PR00465">
    <property type="entry name" value="EP450IV"/>
</dbReference>
<feature type="compositionally biased region" description="Low complexity" evidence="9">
    <location>
        <begin position="26"/>
        <end position="40"/>
    </location>
</feature>
<evidence type="ECO:0000256" key="3">
    <source>
        <dbReference type="ARBA" id="ARBA00022723"/>
    </source>
</evidence>
<feature type="binding site" description="axial binding residue" evidence="7">
    <location>
        <position position="429"/>
    </location>
    <ligand>
        <name>heme</name>
        <dbReference type="ChEBI" id="CHEBI:30413"/>
    </ligand>
    <ligandPart>
        <name>Fe</name>
        <dbReference type="ChEBI" id="CHEBI:18248"/>
    </ligandPart>
</feature>
<keyword evidence="6 8" id="KW-0503">Monooxygenase</keyword>
<dbReference type="GO" id="GO:0005506">
    <property type="term" value="F:iron ion binding"/>
    <property type="evidence" value="ECO:0007669"/>
    <property type="project" value="InterPro"/>
</dbReference>
<keyword evidence="3 7" id="KW-0479">Metal-binding</keyword>
<evidence type="ECO:0000256" key="9">
    <source>
        <dbReference type="SAM" id="MobiDB-lite"/>
    </source>
</evidence>
<gene>
    <name evidence="10" type="ORF">C1O66_16690</name>
</gene>
<keyword evidence="11" id="KW-1185">Reference proteome</keyword>
<keyword evidence="2 7" id="KW-0349">Heme</keyword>
<evidence type="ECO:0000256" key="2">
    <source>
        <dbReference type="ARBA" id="ARBA00022617"/>
    </source>
</evidence>
<name>A0A2N8KZZ2_9BURK</name>
<dbReference type="PRINTS" id="PR00385">
    <property type="entry name" value="P450"/>
</dbReference>
<feature type="region of interest" description="Disordered" evidence="9">
    <location>
        <begin position="21"/>
        <end position="45"/>
    </location>
</feature>
<dbReference type="GO" id="GO:0020037">
    <property type="term" value="F:heme binding"/>
    <property type="evidence" value="ECO:0007669"/>
    <property type="project" value="InterPro"/>
</dbReference>
<reference evidence="10 11" key="1">
    <citation type="submission" date="2018-01" db="EMBL/GenBank/DDBJ databases">
        <title>Draft genome sequence of Paucibacter aquatile CR182 isolated from freshwater of the Nakdong River.</title>
        <authorList>
            <person name="Choi A."/>
            <person name="Chung E.J."/>
        </authorList>
    </citation>
    <scope>NUCLEOTIDE SEQUENCE [LARGE SCALE GENOMIC DNA]</scope>
    <source>
        <strain evidence="10 11">CR182</strain>
    </source>
</reference>
<dbReference type="EMBL" id="POSP01000003">
    <property type="protein sequence ID" value="PND39001.1"/>
    <property type="molecule type" value="Genomic_DNA"/>
</dbReference>
<evidence type="ECO:0000313" key="10">
    <source>
        <dbReference type="EMBL" id="PND39001.1"/>
    </source>
</evidence>
<dbReference type="InterPro" id="IPR001128">
    <property type="entry name" value="Cyt_P450"/>
</dbReference>
<dbReference type="GO" id="GO:0004497">
    <property type="term" value="F:monooxygenase activity"/>
    <property type="evidence" value="ECO:0007669"/>
    <property type="project" value="UniProtKB-KW"/>
</dbReference>